<dbReference type="SUPFAM" id="SSF47203">
    <property type="entry name" value="Acyl-CoA dehydrogenase C-terminal domain-like"/>
    <property type="match status" value="1"/>
</dbReference>
<keyword evidence="4 6" id="KW-0285">Flavoprotein</keyword>
<dbReference type="PANTHER" id="PTHR43884">
    <property type="entry name" value="ACYL-COA DEHYDROGENASE"/>
    <property type="match status" value="1"/>
</dbReference>
<dbReference type="InterPro" id="IPR046373">
    <property type="entry name" value="Acyl-CoA_Oxase/DH_mid-dom_sf"/>
</dbReference>
<dbReference type="InterPro" id="IPR037069">
    <property type="entry name" value="AcylCoA_DH/ox_N_sf"/>
</dbReference>
<dbReference type="InterPro" id="IPR013786">
    <property type="entry name" value="AcylCoA_DH/ox_N"/>
</dbReference>
<dbReference type="Gene3D" id="1.10.540.10">
    <property type="entry name" value="Acyl-CoA dehydrogenase/oxidase, N-terminal domain"/>
    <property type="match status" value="1"/>
</dbReference>
<feature type="domain" description="Acyl-CoA dehydrogenase/oxidase C-terminal" evidence="7">
    <location>
        <begin position="235"/>
        <end position="387"/>
    </location>
</feature>
<dbReference type="EMBL" id="UPXX01000031">
    <property type="protein sequence ID" value="VBB46271.1"/>
    <property type="molecule type" value="Genomic_DNA"/>
</dbReference>
<feature type="domain" description="Acyl-CoA dehydrogenase/oxidase N-terminal" evidence="9">
    <location>
        <begin position="7"/>
        <end position="118"/>
    </location>
</feature>
<dbReference type="GO" id="GO:0003995">
    <property type="term" value="F:acyl-CoA dehydrogenase activity"/>
    <property type="evidence" value="ECO:0007669"/>
    <property type="project" value="TreeGrafter"/>
</dbReference>
<protein>
    <submittedName>
        <fullName evidence="10">Putative butyryl-CoA dehydrogenase</fullName>
    </submittedName>
</protein>
<dbReference type="SUPFAM" id="SSF56645">
    <property type="entry name" value="Acyl-CoA dehydrogenase NM domain-like"/>
    <property type="match status" value="1"/>
</dbReference>
<name>A0A653ADY0_UNCDX</name>
<keyword evidence="5 6" id="KW-0274">FAD</keyword>
<dbReference type="GO" id="GO:0050660">
    <property type="term" value="F:flavin adenine dinucleotide binding"/>
    <property type="evidence" value="ECO:0007669"/>
    <property type="project" value="InterPro"/>
</dbReference>
<dbReference type="Pfam" id="PF00441">
    <property type="entry name" value="Acyl-CoA_dh_1"/>
    <property type="match status" value="1"/>
</dbReference>
<sequence length="401" mass="45307">MDFSLSREQKDIKRAAAEFARGEFKPDLAEECEFNHRFPRELYEKAGGLGFIGIDYSEEIGGGGMGVMENVLVIEEFCKADSGLGMAIHLAYLPAKIVRIFGTPEQKQKFLTPLTEGKWVSAVSFTEPNHGSDLRSMETTLTETVDGFVLNGVKVFTTNAAYADFFIVLAQEDAEAPPGKGMSTILVQRDPATWLEGRMEINEIPHKMGLRTTSSGEVVFHNLKVPKENILGERGRGLLNILDFLDESRIEIGAQALGNAEGAFLKALKHARERRQFEKPIIDFQAIGHKLGRLWSQIQSMKWMTYYAAWLCDNRTEQTAAAIPLFTSMVKHHVPETAKQVIDETITVFGGYGYFLEQEVERRYRDNRIVEIYEGTVEVQLNNMVRILKKLNLDFIRMNLI</sequence>
<evidence type="ECO:0000259" key="7">
    <source>
        <dbReference type="Pfam" id="PF00441"/>
    </source>
</evidence>
<proteinExistence type="inferred from homology"/>
<evidence type="ECO:0000256" key="6">
    <source>
        <dbReference type="RuleBase" id="RU362125"/>
    </source>
</evidence>
<comment type="cofactor">
    <cofactor evidence="1 6">
        <name>FAD</name>
        <dbReference type="ChEBI" id="CHEBI:57692"/>
    </cofactor>
</comment>
<dbReference type="Pfam" id="PF02770">
    <property type="entry name" value="Acyl-CoA_dh_M"/>
    <property type="match status" value="1"/>
</dbReference>
<comment type="subunit">
    <text evidence="3">Homotetramer.</text>
</comment>
<dbReference type="Gene3D" id="1.20.140.10">
    <property type="entry name" value="Butyryl-CoA Dehydrogenase, subunit A, domain 3"/>
    <property type="match status" value="1"/>
</dbReference>
<evidence type="ECO:0000259" key="9">
    <source>
        <dbReference type="Pfam" id="PF02771"/>
    </source>
</evidence>
<evidence type="ECO:0000256" key="5">
    <source>
        <dbReference type="ARBA" id="ARBA00022827"/>
    </source>
</evidence>
<dbReference type="InterPro" id="IPR036250">
    <property type="entry name" value="AcylCo_DH-like_C"/>
</dbReference>
<evidence type="ECO:0000256" key="3">
    <source>
        <dbReference type="ARBA" id="ARBA00011881"/>
    </source>
</evidence>
<feature type="domain" description="Acyl-CoA oxidase/dehydrogenase middle" evidence="8">
    <location>
        <begin position="122"/>
        <end position="222"/>
    </location>
</feature>
<dbReference type="InterPro" id="IPR009075">
    <property type="entry name" value="AcylCo_DH/oxidase_C"/>
</dbReference>
<dbReference type="PANTHER" id="PTHR43884:SF12">
    <property type="entry name" value="ISOVALERYL-COA DEHYDROGENASE, MITOCHONDRIAL-RELATED"/>
    <property type="match status" value="1"/>
</dbReference>
<accession>A0A653ADY0</accession>
<reference evidence="10" key="1">
    <citation type="submission" date="2018-07" db="EMBL/GenBank/DDBJ databases">
        <authorList>
            <consortium name="Genoscope - CEA"/>
            <person name="William W."/>
        </authorList>
    </citation>
    <scope>NUCLEOTIDE SEQUENCE</scope>
    <source>
        <strain evidence="10">IK1</strain>
    </source>
</reference>
<keyword evidence="6" id="KW-0560">Oxidoreductase</keyword>
<evidence type="ECO:0000313" key="10">
    <source>
        <dbReference type="EMBL" id="VBB46271.1"/>
    </source>
</evidence>
<dbReference type="Pfam" id="PF02771">
    <property type="entry name" value="Acyl-CoA_dh_N"/>
    <property type="match status" value="1"/>
</dbReference>
<dbReference type="InterPro" id="IPR009100">
    <property type="entry name" value="AcylCoA_DH/oxidase_NM_dom_sf"/>
</dbReference>
<dbReference type="FunFam" id="1.20.140.10:FF:000004">
    <property type="entry name" value="Acyl-CoA dehydrogenase FadE25"/>
    <property type="match status" value="1"/>
</dbReference>
<dbReference type="InterPro" id="IPR006091">
    <property type="entry name" value="Acyl-CoA_Oxase/DH_mid-dom"/>
</dbReference>
<gene>
    <name evidence="10" type="ORF">TRIP_B40189</name>
</gene>
<evidence type="ECO:0000256" key="2">
    <source>
        <dbReference type="ARBA" id="ARBA00009347"/>
    </source>
</evidence>
<organism evidence="10">
    <name type="scientific">Uncultured Desulfatiglans sp</name>
    <dbReference type="NCBI Taxonomy" id="1748965"/>
    <lineage>
        <taxon>Bacteria</taxon>
        <taxon>Pseudomonadati</taxon>
        <taxon>Thermodesulfobacteriota</taxon>
        <taxon>Desulfobacteria</taxon>
        <taxon>Desulfatiglandales</taxon>
        <taxon>Desulfatiglandaceae</taxon>
        <taxon>Desulfatiglans</taxon>
        <taxon>environmental samples</taxon>
    </lineage>
</organism>
<evidence type="ECO:0000256" key="4">
    <source>
        <dbReference type="ARBA" id="ARBA00022630"/>
    </source>
</evidence>
<comment type="similarity">
    <text evidence="2 6">Belongs to the acyl-CoA dehydrogenase family.</text>
</comment>
<dbReference type="AlphaFoldDB" id="A0A653ADY0"/>
<dbReference type="Gene3D" id="2.40.110.10">
    <property type="entry name" value="Butyryl-CoA Dehydrogenase, subunit A, domain 2"/>
    <property type="match status" value="1"/>
</dbReference>
<evidence type="ECO:0000259" key="8">
    <source>
        <dbReference type="Pfam" id="PF02770"/>
    </source>
</evidence>
<evidence type="ECO:0000256" key="1">
    <source>
        <dbReference type="ARBA" id="ARBA00001974"/>
    </source>
</evidence>